<organism evidence="10 11">
    <name type="scientific">Dickeya undicola</name>
    <dbReference type="NCBI Taxonomy" id="1577887"/>
    <lineage>
        <taxon>Bacteria</taxon>
        <taxon>Pseudomonadati</taxon>
        <taxon>Pseudomonadota</taxon>
        <taxon>Gammaproteobacteria</taxon>
        <taxon>Enterobacterales</taxon>
        <taxon>Pectobacteriaceae</taxon>
        <taxon>Dickeya</taxon>
    </lineage>
</organism>
<comment type="cofactor">
    <cofactor evidence="8">
        <name>Zn(2+)</name>
        <dbReference type="ChEBI" id="CHEBI:29105"/>
    </cofactor>
    <text evidence="8">Binds 1 zinc ion per subunit.</text>
</comment>
<protein>
    <recommendedName>
        <fullName evidence="3 7">Guanine deaminase</fullName>
        <shortName evidence="8">Guanase</shortName>
        <ecNumber evidence="3 7">3.5.4.3</ecNumber>
    </recommendedName>
    <alternativeName>
        <fullName evidence="8">Guanine aminohydrolase</fullName>
    </alternativeName>
</protein>
<dbReference type="GO" id="GO:0008270">
    <property type="term" value="F:zinc ion binding"/>
    <property type="evidence" value="ECO:0007669"/>
    <property type="project" value="UniProtKB-UniRule"/>
</dbReference>
<dbReference type="OrthoDB" id="9787621at2"/>
<dbReference type="InterPro" id="IPR011059">
    <property type="entry name" value="Metal-dep_hydrolase_composite"/>
</dbReference>
<comment type="catalytic activity">
    <reaction evidence="8">
        <text>guanine + H2O + H(+) = xanthine + NH4(+)</text>
        <dbReference type="Rhea" id="RHEA:14665"/>
        <dbReference type="ChEBI" id="CHEBI:15377"/>
        <dbReference type="ChEBI" id="CHEBI:15378"/>
        <dbReference type="ChEBI" id="CHEBI:16235"/>
        <dbReference type="ChEBI" id="CHEBI:17712"/>
        <dbReference type="ChEBI" id="CHEBI:28938"/>
        <dbReference type="EC" id="3.5.4.3"/>
    </reaction>
</comment>
<dbReference type="InterPro" id="IPR014311">
    <property type="entry name" value="Guanine_deaminase"/>
</dbReference>
<evidence type="ECO:0000256" key="1">
    <source>
        <dbReference type="ARBA" id="ARBA00004984"/>
    </source>
</evidence>
<proteinExistence type="inferred from homology"/>
<gene>
    <name evidence="10" type="primary">guaD</name>
    <name evidence="10" type="ORF">EF878_04805</name>
</gene>
<evidence type="ECO:0000256" key="8">
    <source>
        <dbReference type="RuleBase" id="RU366009"/>
    </source>
</evidence>
<feature type="domain" description="Amidohydrolase-related" evidence="9">
    <location>
        <begin position="68"/>
        <end position="429"/>
    </location>
</feature>
<dbReference type="SUPFAM" id="SSF51338">
    <property type="entry name" value="Composite domain of metallo-dependent hydrolases"/>
    <property type="match status" value="1"/>
</dbReference>
<accession>A0A3N0G751</accession>
<reference evidence="10 11" key="1">
    <citation type="submission" date="2018-11" db="EMBL/GenBank/DDBJ databases">
        <title>Characterization of surface water Dickeya isolates.</title>
        <authorList>
            <person name="Van Gijsegem F."/>
            <person name="Pedron J."/>
        </authorList>
    </citation>
    <scope>NUCLEOTIDE SEQUENCE [LARGE SCALE GENOMIC DNA]</scope>
    <source>
        <strain evidence="10 11">FVG1-MFV-O17</strain>
    </source>
</reference>
<dbReference type="PANTHER" id="PTHR11271:SF6">
    <property type="entry name" value="GUANINE DEAMINASE"/>
    <property type="match status" value="1"/>
</dbReference>
<comment type="caution">
    <text evidence="10">The sequence shown here is derived from an EMBL/GenBank/DDBJ whole genome shotgun (WGS) entry which is preliminary data.</text>
</comment>
<dbReference type="InterPro" id="IPR051607">
    <property type="entry name" value="Metallo-dep_hydrolases"/>
</dbReference>
<dbReference type="PANTHER" id="PTHR11271">
    <property type="entry name" value="GUANINE DEAMINASE"/>
    <property type="match status" value="1"/>
</dbReference>
<dbReference type="GO" id="GO:0006147">
    <property type="term" value="P:guanine catabolic process"/>
    <property type="evidence" value="ECO:0007669"/>
    <property type="project" value="UniProtKB-UniRule"/>
</dbReference>
<dbReference type="EC" id="3.5.4.3" evidence="3 7"/>
<keyword evidence="4 8" id="KW-0479">Metal-binding</keyword>
<evidence type="ECO:0000259" key="9">
    <source>
        <dbReference type="Pfam" id="PF01979"/>
    </source>
</evidence>
<dbReference type="Proteomes" id="UP000276061">
    <property type="component" value="Unassembled WGS sequence"/>
</dbReference>
<dbReference type="Pfam" id="PF01979">
    <property type="entry name" value="Amidohydro_1"/>
    <property type="match status" value="1"/>
</dbReference>
<dbReference type="UniPathway" id="UPA00603">
    <property type="reaction ID" value="UER00660"/>
</dbReference>
<keyword evidence="6 8" id="KW-0862">Zinc</keyword>
<dbReference type="AlphaFoldDB" id="A0A3N0G751"/>
<evidence type="ECO:0000256" key="4">
    <source>
        <dbReference type="ARBA" id="ARBA00022723"/>
    </source>
</evidence>
<dbReference type="SUPFAM" id="SSF51556">
    <property type="entry name" value="Metallo-dependent hydrolases"/>
    <property type="match status" value="1"/>
</dbReference>
<dbReference type="InterPro" id="IPR032466">
    <property type="entry name" value="Metal_Hydrolase"/>
</dbReference>
<evidence type="ECO:0000256" key="2">
    <source>
        <dbReference type="ARBA" id="ARBA00006745"/>
    </source>
</evidence>
<keyword evidence="5 8" id="KW-0378">Hydrolase</keyword>
<comment type="function">
    <text evidence="8">Catalyzes the hydrolytic deamination of guanine, producing xanthine and ammonia.</text>
</comment>
<dbReference type="GO" id="GO:0005829">
    <property type="term" value="C:cytosol"/>
    <property type="evidence" value="ECO:0007669"/>
    <property type="project" value="TreeGrafter"/>
</dbReference>
<dbReference type="NCBIfam" id="TIGR02967">
    <property type="entry name" value="guan_deamin"/>
    <property type="match status" value="1"/>
</dbReference>
<evidence type="ECO:0000256" key="6">
    <source>
        <dbReference type="ARBA" id="ARBA00022833"/>
    </source>
</evidence>
<dbReference type="CDD" id="cd01303">
    <property type="entry name" value="GDEase"/>
    <property type="match status" value="1"/>
</dbReference>
<dbReference type="EMBL" id="RJLR01000009">
    <property type="protein sequence ID" value="RNM08335.1"/>
    <property type="molecule type" value="Genomic_DNA"/>
</dbReference>
<dbReference type="RefSeq" id="WP_123252147.1">
    <property type="nucleotide sequence ID" value="NZ_RJLR01000009.1"/>
</dbReference>
<evidence type="ECO:0000256" key="7">
    <source>
        <dbReference type="NCBIfam" id="TIGR02967"/>
    </source>
</evidence>
<dbReference type="InterPro" id="IPR006680">
    <property type="entry name" value="Amidohydro-rel"/>
</dbReference>
<evidence type="ECO:0000256" key="5">
    <source>
        <dbReference type="ARBA" id="ARBA00022801"/>
    </source>
</evidence>
<dbReference type="GO" id="GO:0008892">
    <property type="term" value="F:guanine deaminase activity"/>
    <property type="evidence" value="ECO:0007669"/>
    <property type="project" value="UniProtKB-UniRule"/>
</dbReference>
<name>A0A3N0G751_9GAMM</name>
<dbReference type="NCBIfam" id="NF006679">
    <property type="entry name" value="PRK09228.1"/>
    <property type="match status" value="1"/>
</dbReference>
<dbReference type="Gene3D" id="2.30.40.10">
    <property type="entry name" value="Urease, subunit C, domain 1"/>
    <property type="match status" value="1"/>
</dbReference>
<evidence type="ECO:0000313" key="10">
    <source>
        <dbReference type="EMBL" id="RNM08335.1"/>
    </source>
</evidence>
<comment type="similarity">
    <text evidence="2 8">Belongs to the metallo-dependent hydrolases superfamily. ATZ/TRZ family.</text>
</comment>
<evidence type="ECO:0000313" key="11">
    <source>
        <dbReference type="Proteomes" id="UP000276061"/>
    </source>
</evidence>
<dbReference type="Gene3D" id="3.20.20.140">
    <property type="entry name" value="Metal-dependent hydrolases"/>
    <property type="match status" value="1"/>
</dbReference>
<comment type="pathway">
    <text evidence="1 8">Purine metabolism; guanine degradation; xanthine from guanine: step 1/1.</text>
</comment>
<evidence type="ECO:0000256" key="3">
    <source>
        <dbReference type="ARBA" id="ARBA00012781"/>
    </source>
</evidence>
<sequence>MTDTIHAYRASLLHFVADPLQDPQATRFIEDGLLRVRDGRIQDAVPYDSITEAERQSMTVIDYRGRLLMPGFIDTHIHFPQTEMIASYGEQLLSWLNTYTFPTERKFADAHYAQERATFFIQELLRHGTTSALVFATVHPQSVDALFRAAEAKNLCLIAGKVMMDRHAPDYLCDTAQQSYDESKALIEKWHRRGRLRYAVTPRFAPTSTPEQLALAGRLLQEYPDVYLHTHLCENPDEIAWVKSLFPEHQHYLDVYHHHGLTGRRSVFAHAIHLQPEEIRTLAQSQSAVAFCPCSNLFLGSGLFRLHPLKAAGIRIGMGTDVGAGTTLSLLQTLSDGYKVQQLQGEKFSAREGLYQATLGSAAALSLDDRLGNFLPGKDADFVVLDWAATPLQQLRQQQSTSLDDRLFALMMQSDDRNISATYVQGKCVYTRQAPDHTPNTDDKPVRFPAH</sequence>
<dbReference type="FunFam" id="3.20.20.140:FF:000022">
    <property type="entry name" value="Guanine deaminase"/>
    <property type="match status" value="1"/>
</dbReference>